<protein>
    <submittedName>
        <fullName evidence="2">Uncharacterized protein</fullName>
    </submittedName>
</protein>
<keyword evidence="3" id="KW-1185">Reference proteome</keyword>
<dbReference type="EMBL" id="JBFXLT010000017">
    <property type="protein sequence ID" value="KAL2817568.1"/>
    <property type="molecule type" value="Genomic_DNA"/>
</dbReference>
<proteinExistence type="predicted"/>
<accession>A0ABR4HQ06</accession>
<name>A0ABR4HQ06_9EURO</name>
<evidence type="ECO:0000313" key="2">
    <source>
        <dbReference type="EMBL" id="KAL2817568.1"/>
    </source>
</evidence>
<dbReference type="Proteomes" id="UP001610334">
    <property type="component" value="Unassembled WGS sequence"/>
</dbReference>
<sequence>MLSHLPLRRNRIGSMLHIHARTARTPYMMAAFSTRPAHLSTGSSSKNTQGNKKGPELEYWKYDTGFRASMQRIVGIGILVAIGSLGWYRDIKSWWKGTVDEGDELR</sequence>
<gene>
    <name evidence="2" type="ORF">BJX63DRAFT_385416</name>
</gene>
<organism evidence="2 3">
    <name type="scientific">Aspergillus granulosus</name>
    <dbReference type="NCBI Taxonomy" id="176169"/>
    <lineage>
        <taxon>Eukaryota</taxon>
        <taxon>Fungi</taxon>
        <taxon>Dikarya</taxon>
        <taxon>Ascomycota</taxon>
        <taxon>Pezizomycotina</taxon>
        <taxon>Eurotiomycetes</taxon>
        <taxon>Eurotiomycetidae</taxon>
        <taxon>Eurotiales</taxon>
        <taxon>Aspergillaceae</taxon>
        <taxon>Aspergillus</taxon>
        <taxon>Aspergillus subgen. Nidulantes</taxon>
    </lineage>
</organism>
<reference evidence="2 3" key="1">
    <citation type="submission" date="2024-07" db="EMBL/GenBank/DDBJ databases">
        <title>Section-level genome sequencing and comparative genomics of Aspergillus sections Usti and Cavernicolus.</title>
        <authorList>
            <consortium name="Lawrence Berkeley National Laboratory"/>
            <person name="Nybo J.L."/>
            <person name="Vesth T.C."/>
            <person name="Theobald S."/>
            <person name="Frisvad J.C."/>
            <person name="Larsen T.O."/>
            <person name="Kjaerboelling I."/>
            <person name="Rothschild-Mancinelli K."/>
            <person name="Lyhne E.K."/>
            <person name="Kogle M.E."/>
            <person name="Barry K."/>
            <person name="Clum A."/>
            <person name="Na H."/>
            <person name="Ledsgaard L."/>
            <person name="Lin J."/>
            <person name="Lipzen A."/>
            <person name="Kuo A."/>
            <person name="Riley R."/>
            <person name="Mondo S."/>
            <person name="Labutti K."/>
            <person name="Haridas S."/>
            <person name="Pangalinan J."/>
            <person name="Salamov A.A."/>
            <person name="Simmons B.A."/>
            <person name="Magnuson J.K."/>
            <person name="Chen J."/>
            <person name="Drula E."/>
            <person name="Henrissat B."/>
            <person name="Wiebenga A."/>
            <person name="Lubbers R.J."/>
            <person name="Gomes A.C."/>
            <person name="Makela M.R."/>
            <person name="Stajich J."/>
            <person name="Grigoriev I.V."/>
            <person name="Mortensen U.H."/>
            <person name="De Vries R.P."/>
            <person name="Baker S.E."/>
            <person name="Andersen M.R."/>
        </authorList>
    </citation>
    <scope>NUCLEOTIDE SEQUENCE [LARGE SCALE GENOMIC DNA]</scope>
    <source>
        <strain evidence="2 3">CBS 588.65</strain>
    </source>
</reference>
<comment type="caution">
    <text evidence="2">The sequence shown here is derived from an EMBL/GenBank/DDBJ whole genome shotgun (WGS) entry which is preliminary data.</text>
</comment>
<evidence type="ECO:0000313" key="3">
    <source>
        <dbReference type="Proteomes" id="UP001610334"/>
    </source>
</evidence>
<feature type="region of interest" description="Disordered" evidence="1">
    <location>
        <begin position="37"/>
        <end position="56"/>
    </location>
</feature>
<evidence type="ECO:0000256" key="1">
    <source>
        <dbReference type="SAM" id="MobiDB-lite"/>
    </source>
</evidence>
<feature type="compositionally biased region" description="Polar residues" evidence="1">
    <location>
        <begin position="40"/>
        <end position="51"/>
    </location>
</feature>